<gene>
    <name evidence="3" type="ORF">SNE35_13385</name>
</gene>
<sequence>MEASKPTIYLDVTDLLMWVRQHATVTGIQRVHLNYALHALGKGVKFIMFHGRACEHVGLVDDAVIEYMGRLLSGRIEPDPAQLYKLCPNARLKPWRDYREKYLGQPAKYMWHTFAGGVVFHLTHLLFQRRMPAPPFKPGDVLLNVGRSWIIGGYVENIERLKRKHGISAQLLLHDVIPIEHGQKPAESLLFTQFIKESFQAFDRFFTSSEYNRREILRFMHQFIGTEKPIEKCLFGQNINSQGAATATLPYGLSQGQYLLSVGRVTAYKNQLRLLQSWAQVIAAGQDAGLRLVIVGKTSKAYRALDELLEADAALRERVLFLGDVSDAELDALYRGCRFTVFPSLIEGYGLPAAESISYGKFCLASHATSIPEAAGEHAGYFDPLDVNDIRAQLARFIQDEALLHEREALIRAMPRISWAEATADLLEKASRPILAQP</sequence>
<comment type="caution">
    <text evidence="3">The sequence shown here is derived from an EMBL/GenBank/DDBJ whole genome shotgun (WGS) entry which is preliminary data.</text>
</comment>
<organism evidence="3 4">
    <name type="scientific">Roseateles agri</name>
    <dbReference type="NCBI Taxonomy" id="3098619"/>
    <lineage>
        <taxon>Bacteria</taxon>
        <taxon>Pseudomonadati</taxon>
        <taxon>Pseudomonadota</taxon>
        <taxon>Betaproteobacteria</taxon>
        <taxon>Burkholderiales</taxon>
        <taxon>Sphaerotilaceae</taxon>
        <taxon>Roseateles</taxon>
    </lineage>
</organism>
<dbReference type="RefSeq" id="WP_320423412.1">
    <property type="nucleotide sequence ID" value="NZ_JAXCLA010000004.1"/>
</dbReference>
<keyword evidence="4" id="KW-1185">Reference proteome</keyword>
<dbReference type="Proteomes" id="UP001285263">
    <property type="component" value="Unassembled WGS sequence"/>
</dbReference>
<dbReference type="Gene3D" id="3.40.50.2000">
    <property type="entry name" value="Glycogen Phosphorylase B"/>
    <property type="match status" value="1"/>
</dbReference>
<name>A0ABU5DGT6_9BURK</name>
<evidence type="ECO:0000313" key="4">
    <source>
        <dbReference type="Proteomes" id="UP001285263"/>
    </source>
</evidence>
<dbReference type="InterPro" id="IPR001296">
    <property type="entry name" value="Glyco_trans_1"/>
</dbReference>
<dbReference type="SUPFAM" id="SSF53756">
    <property type="entry name" value="UDP-Glycosyltransferase/glycogen phosphorylase"/>
    <property type="match status" value="1"/>
</dbReference>
<reference evidence="3 4" key="1">
    <citation type="submission" date="2023-11" db="EMBL/GenBank/DDBJ databases">
        <title>Paucibacter sp. nov., isolated from fresh soil in Korea.</title>
        <authorList>
            <person name="Le N.T.T."/>
        </authorList>
    </citation>
    <scope>NUCLEOTIDE SEQUENCE [LARGE SCALE GENOMIC DNA]</scope>
    <source>
        <strain evidence="3 4">R3-3</strain>
    </source>
</reference>
<proteinExistence type="predicted"/>
<dbReference type="EMBL" id="JAXCLA010000004">
    <property type="protein sequence ID" value="MDY0745507.1"/>
    <property type="molecule type" value="Genomic_DNA"/>
</dbReference>
<evidence type="ECO:0000259" key="2">
    <source>
        <dbReference type="Pfam" id="PF00534"/>
    </source>
</evidence>
<protein>
    <submittedName>
        <fullName evidence="3">Glycosyltransferase family 1 protein</fullName>
    </submittedName>
</protein>
<accession>A0ABU5DGT6</accession>
<evidence type="ECO:0000256" key="1">
    <source>
        <dbReference type="ARBA" id="ARBA00022679"/>
    </source>
</evidence>
<dbReference type="PANTHER" id="PTHR46401">
    <property type="entry name" value="GLYCOSYLTRANSFERASE WBBK-RELATED"/>
    <property type="match status" value="1"/>
</dbReference>
<evidence type="ECO:0000313" key="3">
    <source>
        <dbReference type="EMBL" id="MDY0745507.1"/>
    </source>
</evidence>
<dbReference type="Pfam" id="PF00534">
    <property type="entry name" value="Glycos_transf_1"/>
    <property type="match status" value="1"/>
</dbReference>
<dbReference type="PANTHER" id="PTHR46401:SF2">
    <property type="entry name" value="GLYCOSYLTRANSFERASE WBBK-RELATED"/>
    <property type="match status" value="1"/>
</dbReference>
<dbReference type="CDD" id="cd03809">
    <property type="entry name" value="GT4_MtfB-like"/>
    <property type="match status" value="1"/>
</dbReference>
<feature type="domain" description="Glycosyl transferase family 1" evidence="2">
    <location>
        <begin position="257"/>
        <end position="409"/>
    </location>
</feature>
<keyword evidence="1" id="KW-0808">Transferase</keyword>